<evidence type="ECO:0000256" key="3">
    <source>
        <dbReference type="ARBA" id="ARBA00022989"/>
    </source>
</evidence>
<evidence type="ECO:0000256" key="4">
    <source>
        <dbReference type="ARBA" id="ARBA00023040"/>
    </source>
</evidence>
<comment type="subcellular location">
    <subcellularLocation>
        <location evidence="1">Membrane</location>
        <topology evidence="1">Multi-pass membrane protein</topology>
    </subcellularLocation>
</comment>
<organism evidence="11 12">
    <name type="scientific">Cichlidogyrus casuarinus</name>
    <dbReference type="NCBI Taxonomy" id="1844966"/>
    <lineage>
        <taxon>Eukaryota</taxon>
        <taxon>Metazoa</taxon>
        <taxon>Spiralia</taxon>
        <taxon>Lophotrochozoa</taxon>
        <taxon>Platyhelminthes</taxon>
        <taxon>Monogenea</taxon>
        <taxon>Monopisthocotylea</taxon>
        <taxon>Dactylogyridea</taxon>
        <taxon>Ancyrocephalidae</taxon>
        <taxon>Cichlidogyrus</taxon>
    </lineage>
</organism>
<name>A0ABD2PV69_9PLAT</name>
<dbReference type="GO" id="GO:0004930">
    <property type="term" value="F:G protein-coupled receptor activity"/>
    <property type="evidence" value="ECO:0007669"/>
    <property type="project" value="UniProtKB-KW"/>
</dbReference>
<evidence type="ECO:0000256" key="6">
    <source>
        <dbReference type="ARBA" id="ARBA00023170"/>
    </source>
</evidence>
<dbReference type="Proteomes" id="UP001626550">
    <property type="component" value="Unassembled WGS sequence"/>
</dbReference>
<evidence type="ECO:0000313" key="11">
    <source>
        <dbReference type="EMBL" id="KAL3311330.1"/>
    </source>
</evidence>
<keyword evidence="4" id="KW-0297">G-protein coupled receptor</keyword>
<keyword evidence="8" id="KW-0807">Transducer</keyword>
<dbReference type="Pfam" id="PF00003">
    <property type="entry name" value="7tm_3"/>
    <property type="match status" value="1"/>
</dbReference>
<dbReference type="PRINTS" id="PR01176">
    <property type="entry name" value="GABABRECEPTR"/>
</dbReference>
<protein>
    <submittedName>
        <fullName evidence="11">Metabotropic GABA-B receptor subtype 2, isoform C</fullName>
    </submittedName>
</protein>
<gene>
    <name evidence="11" type="primary">GABA-B-R2</name>
    <name evidence="11" type="ORF">Ciccas_010090</name>
</gene>
<dbReference type="GO" id="GO:0016020">
    <property type="term" value="C:membrane"/>
    <property type="evidence" value="ECO:0007669"/>
    <property type="project" value="UniProtKB-SubCell"/>
</dbReference>
<comment type="caution">
    <text evidence="11">The sequence shown here is derived from an EMBL/GenBank/DDBJ whole genome shotgun (WGS) entry which is preliminary data.</text>
</comment>
<reference evidence="11 12" key="1">
    <citation type="submission" date="2024-11" db="EMBL/GenBank/DDBJ databases">
        <title>Adaptive evolution of stress response genes in parasites aligns with host niche diversity.</title>
        <authorList>
            <person name="Hahn C."/>
            <person name="Resl P."/>
        </authorList>
    </citation>
    <scope>NUCLEOTIDE SEQUENCE [LARGE SCALE GENOMIC DNA]</scope>
    <source>
        <strain evidence="11">EGGRZ-B1_66</strain>
        <tissue evidence="11">Body</tissue>
    </source>
</reference>
<keyword evidence="5 9" id="KW-0472">Membrane</keyword>
<dbReference type="EMBL" id="JBJKFK010002290">
    <property type="protein sequence ID" value="KAL3311330.1"/>
    <property type="molecule type" value="Genomic_DNA"/>
</dbReference>
<keyword evidence="6 11" id="KW-0675">Receptor</keyword>
<keyword evidence="7" id="KW-0325">Glycoprotein</keyword>
<sequence length="103" mass="11980">MFSKTWRVHSIFTNITINKRVIKDYQLMGMVSLLLFVDAIILITWRIVDPLELKVEDSKLSTSQTESSVPVQQKLLIKEHCKSERQSIWLGIIYLYKGILLVS</sequence>
<dbReference type="PANTHER" id="PTHR10519">
    <property type="entry name" value="GABA-B RECEPTOR"/>
    <property type="match status" value="1"/>
</dbReference>
<keyword evidence="12" id="KW-1185">Reference proteome</keyword>
<keyword evidence="2 9" id="KW-0812">Transmembrane</keyword>
<evidence type="ECO:0000256" key="5">
    <source>
        <dbReference type="ARBA" id="ARBA00023136"/>
    </source>
</evidence>
<evidence type="ECO:0000256" key="1">
    <source>
        <dbReference type="ARBA" id="ARBA00004141"/>
    </source>
</evidence>
<evidence type="ECO:0000256" key="2">
    <source>
        <dbReference type="ARBA" id="ARBA00022692"/>
    </source>
</evidence>
<evidence type="ECO:0000256" key="9">
    <source>
        <dbReference type="SAM" id="Phobius"/>
    </source>
</evidence>
<proteinExistence type="predicted"/>
<dbReference type="AlphaFoldDB" id="A0ABD2PV69"/>
<dbReference type="InterPro" id="IPR002455">
    <property type="entry name" value="GPCR3_GABA-B"/>
</dbReference>
<evidence type="ECO:0000256" key="7">
    <source>
        <dbReference type="ARBA" id="ARBA00023180"/>
    </source>
</evidence>
<feature type="domain" description="G-protein coupled receptors family 3 profile" evidence="10">
    <location>
        <begin position="1"/>
        <end position="103"/>
    </location>
</feature>
<evidence type="ECO:0000256" key="8">
    <source>
        <dbReference type="ARBA" id="ARBA00023224"/>
    </source>
</evidence>
<accession>A0ABD2PV69</accession>
<dbReference type="InterPro" id="IPR017978">
    <property type="entry name" value="GPCR_3_C"/>
</dbReference>
<dbReference type="PROSITE" id="PS50259">
    <property type="entry name" value="G_PROTEIN_RECEP_F3_4"/>
    <property type="match status" value="1"/>
</dbReference>
<evidence type="ECO:0000313" key="12">
    <source>
        <dbReference type="Proteomes" id="UP001626550"/>
    </source>
</evidence>
<dbReference type="PANTHER" id="PTHR10519:SF74">
    <property type="entry name" value="GAMMA-AMINOBUTYRIC ACID TYPE B RECEPTOR SUBUNIT 2"/>
    <property type="match status" value="1"/>
</dbReference>
<evidence type="ECO:0000259" key="10">
    <source>
        <dbReference type="PROSITE" id="PS50259"/>
    </source>
</evidence>
<keyword evidence="3 9" id="KW-1133">Transmembrane helix</keyword>
<feature type="transmembrane region" description="Helical" evidence="9">
    <location>
        <begin position="27"/>
        <end position="48"/>
    </location>
</feature>